<name>A0A2A2HFK5_9EURY</name>
<evidence type="ECO:0000313" key="4">
    <source>
        <dbReference type="Proteomes" id="UP000246004"/>
    </source>
</evidence>
<dbReference type="AlphaFoldDB" id="A0A2A2HFK5"/>
<sequence>MDMVLGSGENGLFVQYIGKINKKNVKQKIKGKLYSSNHYRISIPVPLIKFLGTDKIFMKQYSKNKYKLLIHDETDTIPLYFRTLNPKSKSPRYVLTLPKKFFGFLDYEYQDDMVMNIFCYVKDSQTHVDLYIL</sequence>
<reference evidence="1 3" key="2">
    <citation type="journal article" date="2017" name="BMC Genomics">
        <title>Genomic analysis of methanogenic archaea reveals a shift towards energy conservation.</title>
        <authorList>
            <person name="Gilmore S.P."/>
            <person name="Henske J.K."/>
            <person name="Sexton J.A."/>
            <person name="Solomon K.V."/>
            <person name="Seppala S."/>
            <person name="Yoo J.I."/>
            <person name="Huyett L.M."/>
            <person name="Pressman A."/>
            <person name="Cogan J.Z."/>
            <person name="Kivenson V."/>
            <person name="Peng X."/>
            <person name="Tan Y."/>
            <person name="Valentine D.L."/>
            <person name="O'Malley M.A."/>
        </authorList>
    </citation>
    <scope>NUCLEOTIDE SEQUENCE [LARGE SCALE GENOMIC DNA]</scope>
    <source>
        <strain evidence="1 3">1R-7</strain>
    </source>
</reference>
<evidence type="ECO:0000313" key="3">
    <source>
        <dbReference type="Proteomes" id="UP000217528"/>
    </source>
</evidence>
<comment type="caution">
    <text evidence="1">The sequence shown here is derived from an EMBL/GenBank/DDBJ whole genome shotgun (WGS) entry which is preliminary data.</text>
</comment>
<protein>
    <submittedName>
        <fullName evidence="1">Uncharacterized protein</fullName>
    </submittedName>
</protein>
<dbReference type="RefSeq" id="WP_095607986.1">
    <property type="nucleotide sequence ID" value="NZ_LMVN01000002.1"/>
</dbReference>
<evidence type="ECO:0000313" key="1">
    <source>
        <dbReference type="EMBL" id="PAV08086.1"/>
    </source>
</evidence>
<dbReference type="Proteomes" id="UP000217528">
    <property type="component" value="Unassembled WGS sequence"/>
</dbReference>
<proteinExistence type="predicted"/>
<dbReference type="EMBL" id="LWMS01000044">
    <property type="protein sequence ID" value="PWL07721.1"/>
    <property type="molecule type" value="Genomic_DNA"/>
</dbReference>
<dbReference type="Proteomes" id="UP000246004">
    <property type="component" value="Unassembled WGS sequence"/>
</dbReference>
<keyword evidence="3" id="KW-1185">Reference proteome</keyword>
<reference evidence="2 4" key="1">
    <citation type="submission" date="2016-04" db="EMBL/GenBank/DDBJ databases">
        <title>Genome sequence of Methanosphaera cuniculi DSM 4103.</title>
        <authorList>
            <person name="Poehlein A."/>
            <person name="Seedorf H."/>
            <person name="Daniel R."/>
        </authorList>
    </citation>
    <scope>NUCLEOTIDE SEQUENCE [LARGE SCALE GENOMIC DNA]</scope>
    <source>
        <strain evidence="2 4">DSM 4103</strain>
    </source>
</reference>
<organism evidence="1 3">
    <name type="scientific">Methanosphaera cuniculi</name>
    <dbReference type="NCBI Taxonomy" id="1077256"/>
    <lineage>
        <taxon>Archaea</taxon>
        <taxon>Methanobacteriati</taxon>
        <taxon>Methanobacteriota</taxon>
        <taxon>Methanomada group</taxon>
        <taxon>Methanobacteria</taxon>
        <taxon>Methanobacteriales</taxon>
        <taxon>Methanobacteriaceae</taxon>
        <taxon>Methanosphaera</taxon>
    </lineage>
</organism>
<evidence type="ECO:0000313" key="2">
    <source>
        <dbReference type="EMBL" id="PWL07721.1"/>
    </source>
</evidence>
<accession>A0A2A2HFK5</accession>
<gene>
    <name evidence="1" type="ORF">ASJ82_01075</name>
    <name evidence="2" type="ORF">MSCUN_12520</name>
</gene>
<dbReference type="EMBL" id="LMVN01000002">
    <property type="protein sequence ID" value="PAV08086.1"/>
    <property type="molecule type" value="Genomic_DNA"/>
</dbReference>